<protein>
    <submittedName>
        <fullName evidence="2">CDP-alcohol phosphatidyltransferase family protein</fullName>
    </submittedName>
</protein>
<reference evidence="2" key="2">
    <citation type="submission" date="2021-04" db="EMBL/GenBank/DDBJ databases">
        <authorList>
            <person name="Gilroy R."/>
        </authorList>
    </citation>
    <scope>NUCLEOTIDE SEQUENCE</scope>
    <source>
        <strain evidence="2">ChiHjej13B12-752</strain>
    </source>
</reference>
<evidence type="ECO:0000313" key="3">
    <source>
        <dbReference type="Proteomes" id="UP000823989"/>
    </source>
</evidence>
<dbReference type="Pfam" id="PF01066">
    <property type="entry name" value="CDP-OH_P_transf"/>
    <property type="match status" value="1"/>
</dbReference>
<keyword evidence="1" id="KW-0812">Transmembrane</keyword>
<feature type="transmembrane region" description="Helical" evidence="1">
    <location>
        <begin position="117"/>
        <end position="139"/>
    </location>
</feature>
<gene>
    <name evidence="2" type="ORF">H9891_07980</name>
</gene>
<sequence>MISIYELKPRFQRLLLPVVDRLHRMNITPNQVTLAACFLSVLLGVLFYLNHESIWIYIILPIFMFIRMAMNAIDGVLAKKYSLQTKLGKFLNELTDVISDASLFLPFMLLVEGAEMTVVIFVLLSVTSEMAGVIAEAASGERRYDGPMGKSDRAFLIGLLSVLIVLGVPVGPYLWIIFLTASLLIALNIYKRVKNGLEVNA</sequence>
<accession>A0A9D1QI99</accession>
<dbReference type="AlphaFoldDB" id="A0A9D1QI99"/>
<dbReference type="GO" id="GO:0016780">
    <property type="term" value="F:phosphotransferase activity, for other substituted phosphate groups"/>
    <property type="evidence" value="ECO:0007669"/>
    <property type="project" value="InterPro"/>
</dbReference>
<evidence type="ECO:0000256" key="1">
    <source>
        <dbReference type="SAM" id="Phobius"/>
    </source>
</evidence>
<dbReference type="Proteomes" id="UP000823989">
    <property type="component" value="Unassembled WGS sequence"/>
</dbReference>
<reference evidence="2" key="1">
    <citation type="journal article" date="2021" name="PeerJ">
        <title>Extensive microbial diversity within the chicken gut microbiome revealed by metagenomics and culture.</title>
        <authorList>
            <person name="Gilroy R."/>
            <person name="Ravi A."/>
            <person name="Getino M."/>
            <person name="Pursley I."/>
            <person name="Horton D.L."/>
            <person name="Alikhan N.F."/>
            <person name="Baker D."/>
            <person name="Gharbi K."/>
            <person name="Hall N."/>
            <person name="Watson M."/>
            <person name="Adriaenssens E.M."/>
            <person name="Foster-Nyarko E."/>
            <person name="Jarju S."/>
            <person name="Secka A."/>
            <person name="Antonio M."/>
            <person name="Oren A."/>
            <person name="Chaudhuri R.R."/>
            <person name="La Ragione R."/>
            <person name="Hildebrand F."/>
            <person name="Pallen M.J."/>
        </authorList>
    </citation>
    <scope>NUCLEOTIDE SEQUENCE</scope>
    <source>
        <strain evidence="2">ChiHjej13B12-752</strain>
    </source>
</reference>
<keyword evidence="1" id="KW-0472">Membrane</keyword>
<dbReference type="GO" id="GO:0008654">
    <property type="term" value="P:phospholipid biosynthetic process"/>
    <property type="evidence" value="ECO:0007669"/>
    <property type="project" value="InterPro"/>
</dbReference>
<feature type="transmembrane region" description="Helical" evidence="1">
    <location>
        <begin position="32"/>
        <end position="49"/>
    </location>
</feature>
<dbReference type="InterPro" id="IPR043130">
    <property type="entry name" value="CDP-OH_PTrfase_TM_dom"/>
</dbReference>
<feature type="transmembrane region" description="Helical" evidence="1">
    <location>
        <begin position="151"/>
        <end position="167"/>
    </location>
</feature>
<dbReference type="Gene3D" id="1.20.120.1760">
    <property type="match status" value="1"/>
</dbReference>
<dbReference type="GO" id="GO:0016020">
    <property type="term" value="C:membrane"/>
    <property type="evidence" value="ECO:0007669"/>
    <property type="project" value="InterPro"/>
</dbReference>
<dbReference type="InterPro" id="IPR000462">
    <property type="entry name" value="CDP-OH_P_trans"/>
</dbReference>
<evidence type="ECO:0000313" key="2">
    <source>
        <dbReference type="EMBL" id="HIW13078.1"/>
    </source>
</evidence>
<proteinExistence type="predicted"/>
<dbReference type="EMBL" id="DXHR01000026">
    <property type="protein sequence ID" value="HIW13078.1"/>
    <property type="molecule type" value="Genomic_DNA"/>
</dbReference>
<keyword evidence="1" id="KW-1133">Transmembrane helix</keyword>
<feature type="transmembrane region" description="Helical" evidence="1">
    <location>
        <begin position="55"/>
        <end position="78"/>
    </location>
</feature>
<comment type="caution">
    <text evidence="2">The sequence shown here is derived from an EMBL/GenBank/DDBJ whole genome shotgun (WGS) entry which is preliminary data.</text>
</comment>
<organism evidence="2 3">
    <name type="scientific">Candidatus Salinicoccus stercoripullorum</name>
    <dbReference type="NCBI Taxonomy" id="2838756"/>
    <lineage>
        <taxon>Bacteria</taxon>
        <taxon>Bacillati</taxon>
        <taxon>Bacillota</taxon>
        <taxon>Bacilli</taxon>
        <taxon>Bacillales</taxon>
        <taxon>Staphylococcaceae</taxon>
        <taxon>Salinicoccus</taxon>
    </lineage>
</organism>
<name>A0A9D1QI99_9STAP</name>